<evidence type="ECO:0000313" key="4">
    <source>
        <dbReference type="EMBL" id="MBS6941178.1"/>
    </source>
</evidence>
<feature type="non-terminal residue" evidence="4">
    <location>
        <position position="194"/>
    </location>
</feature>
<keyword evidence="1 4" id="KW-0808">Transferase</keyword>
<dbReference type="GO" id="GO:0016779">
    <property type="term" value="F:nucleotidyltransferase activity"/>
    <property type="evidence" value="ECO:0007669"/>
    <property type="project" value="UniProtKB-KW"/>
</dbReference>
<dbReference type="SUPFAM" id="SSF53448">
    <property type="entry name" value="Nucleotide-diphospho-sugar transferases"/>
    <property type="match status" value="1"/>
</dbReference>
<evidence type="ECO:0000256" key="2">
    <source>
        <dbReference type="ARBA" id="ARBA00022695"/>
    </source>
</evidence>
<feature type="domain" description="MobA-like NTP transferase" evidence="3">
    <location>
        <begin position="83"/>
        <end position="174"/>
    </location>
</feature>
<dbReference type="InterPro" id="IPR025877">
    <property type="entry name" value="MobA-like_NTP_Trfase"/>
</dbReference>
<reference evidence="4" key="1">
    <citation type="submission" date="2021-02" db="EMBL/GenBank/DDBJ databases">
        <title>Infant gut strain persistence is associated with maternal origin, phylogeny, and functional potential including surface adhesion and iron acquisition.</title>
        <authorList>
            <person name="Lou Y.C."/>
        </authorList>
    </citation>
    <scope>NUCLEOTIDE SEQUENCE</scope>
    <source>
        <strain evidence="4">L2_039_000G1_dasL2_039_000G1_concoct_11</strain>
    </source>
</reference>
<dbReference type="PANTHER" id="PTHR43584">
    <property type="entry name" value="NUCLEOTIDYL TRANSFERASE"/>
    <property type="match status" value="1"/>
</dbReference>
<dbReference type="Gene3D" id="3.90.550.10">
    <property type="entry name" value="Spore Coat Polysaccharide Biosynthesis Protein SpsA, Chain A"/>
    <property type="match status" value="1"/>
</dbReference>
<evidence type="ECO:0000256" key="1">
    <source>
        <dbReference type="ARBA" id="ARBA00022679"/>
    </source>
</evidence>
<accession>A0A943YYM1</accession>
<keyword evidence="2" id="KW-0548">Nucleotidyltransferase</keyword>
<dbReference type="Proteomes" id="UP000727506">
    <property type="component" value="Unassembled WGS sequence"/>
</dbReference>
<dbReference type="AlphaFoldDB" id="A0A943YYM1"/>
<dbReference type="Pfam" id="PF12804">
    <property type="entry name" value="NTP_transf_3"/>
    <property type="match status" value="1"/>
</dbReference>
<evidence type="ECO:0000313" key="5">
    <source>
        <dbReference type="Proteomes" id="UP000727506"/>
    </source>
</evidence>
<protein>
    <submittedName>
        <fullName evidence="4">NTP transferase domain-containing protein</fullName>
    </submittedName>
</protein>
<evidence type="ECO:0000259" key="3">
    <source>
        <dbReference type="Pfam" id="PF12804"/>
    </source>
</evidence>
<name>A0A943YYM1_9ACTN</name>
<proteinExistence type="predicted"/>
<comment type="caution">
    <text evidence="4">The sequence shown here is derived from an EMBL/GenBank/DDBJ whole genome shotgun (WGS) entry which is preliminary data.</text>
</comment>
<gene>
    <name evidence="4" type="ORF">KH142_06850</name>
</gene>
<dbReference type="InterPro" id="IPR029044">
    <property type="entry name" value="Nucleotide-diphossugar_trans"/>
</dbReference>
<dbReference type="InterPro" id="IPR050065">
    <property type="entry name" value="GlmU-like"/>
</dbReference>
<sequence>MEDAVFACRRWRNRVLTENEFKVLATLALKPCESRQALARKAGMALDDAACALEVLSGKGMVEGLALSEAGMRALDEYKVENAVIMAAGLSSRFAPISYEKPKGLLTVRGEVLIERQIRQLKEAGITDITVVVGYKKEHFFYLERAFGVKIAVNEAYASRNNNSSLMAVRERLGNTYICSSDDYFTVNPFEPYV</sequence>
<organism evidence="4 5">
    <name type="scientific">Slackia piriformis</name>
    <dbReference type="NCBI Taxonomy" id="626934"/>
    <lineage>
        <taxon>Bacteria</taxon>
        <taxon>Bacillati</taxon>
        <taxon>Actinomycetota</taxon>
        <taxon>Coriobacteriia</taxon>
        <taxon>Eggerthellales</taxon>
        <taxon>Eggerthellaceae</taxon>
        <taxon>Slackia</taxon>
    </lineage>
</organism>
<dbReference type="PANTHER" id="PTHR43584:SF5">
    <property type="entry name" value="PROTEIN LICC"/>
    <property type="match status" value="1"/>
</dbReference>
<dbReference type="EMBL" id="JAGZSV010000128">
    <property type="protein sequence ID" value="MBS6941178.1"/>
    <property type="molecule type" value="Genomic_DNA"/>
</dbReference>